<keyword evidence="3" id="KW-1185">Reference proteome</keyword>
<protein>
    <recommendedName>
        <fullName evidence="1">Ferric siderophore reductase C-terminal domain-containing protein</fullName>
    </recommendedName>
</protein>
<dbReference type="AlphaFoldDB" id="U3GZ18"/>
<organism evidence="2 3">
    <name type="scientific">Corynebacterium argentoratense DSM 44202</name>
    <dbReference type="NCBI Taxonomy" id="1348662"/>
    <lineage>
        <taxon>Bacteria</taxon>
        <taxon>Bacillati</taxon>
        <taxon>Actinomycetota</taxon>
        <taxon>Actinomycetes</taxon>
        <taxon>Mycobacteriales</taxon>
        <taxon>Corynebacteriaceae</taxon>
        <taxon>Corynebacterium</taxon>
    </lineage>
</organism>
<dbReference type="eggNOG" id="COG4114">
    <property type="taxonomic scope" value="Bacteria"/>
</dbReference>
<evidence type="ECO:0000313" key="2">
    <source>
        <dbReference type="EMBL" id="AGU14907.1"/>
    </source>
</evidence>
<evidence type="ECO:0000313" key="3">
    <source>
        <dbReference type="Proteomes" id="UP000016943"/>
    </source>
</evidence>
<dbReference type="GO" id="GO:0051537">
    <property type="term" value="F:2 iron, 2 sulfur cluster binding"/>
    <property type="evidence" value="ECO:0007669"/>
    <property type="project" value="InterPro"/>
</dbReference>
<dbReference type="EMBL" id="CP006365">
    <property type="protein sequence ID" value="AGU14907.1"/>
    <property type="molecule type" value="Genomic_DNA"/>
</dbReference>
<dbReference type="PATRIC" id="fig|1348662.3.peg.746"/>
<dbReference type="STRING" id="1348662.CARG_03795"/>
<accession>U3GZ18</accession>
<dbReference type="Pfam" id="PF11575">
    <property type="entry name" value="FhuF_C"/>
    <property type="match status" value="1"/>
</dbReference>
<feature type="domain" description="Ferric siderophore reductase C-terminal" evidence="1">
    <location>
        <begin position="242"/>
        <end position="262"/>
    </location>
</feature>
<reference evidence="2 3" key="1">
    <citation type="journal article" date="2013" name="Genome Announc.">
        <title>Whole-Genome Sequence of the Clinical Strain Corynebacterium argentoratense DSM 44202, Isolated from a Human Throat Specimen.</title>
        <authorList>
            <person name="Bomholt C."/>
            <person name="Glaub A."/>
            <person name="Gravermann K."/>
            <person name="Albersmeier A."/>
            <person name="Brinkrolf K."/>
            <person name="Ruckert C."/>
            <person name="Tauch A."/>
        </authorList>
    </citation>
    <scope>NUCLEOTIDE SEQUENCE [LARGE SCALE GENOMIC DNA]</scope>
    <source>
        <strain evidence="2">DSM 44202</strain>
    </source>
</reference>
<dbReference type="KEGG" id="caz:CARG_03795"/>
<dbReference type="RefSeq" id="WP_020976060.1">
    <property type="nucleotide sequence ID" value="NC_022198.1"/>
</dbReference>
<evidence type="ECO:0000259" key="1">
    <source>
        <dbReference type="Pfam" id="PF11575"/>
    </source>
</evidence>
<dbReference type="GeneID" id="78249567"/>
<dbReference type="HOGENOM" id="CLU_085298_1_0_11"/>
<gene>
    <name evidence="2" type="ORF">CARG_03795</name>
</gene>
<proteinExistence type="predicted"/>
<dbReference type="Proteomes" id="UP000016943">
    <property type="component" value="Chromosome"/>
</dbReference>
<name>U3GZ18_9CORY</name>
<dbReference type="OrthoDB" id="3290158at2"/>
<dbReference type="InterPro" id="IPR024726">
    <property type="entry name" value="FhuF_C"/>
</dbReference>
<sequence>MTSPPDSAAHRDAVLRQCAHLCADYPRFAPALHPQDESRTLTNDELQQHIPRAIADCQQRFNLEQPKHAAQVWWFSACNTFVGPAVTAAVEYAAILDMHLDDGQLFLRDDEDYWLGFMPGRVHRLEDTTDESTCELLAEQAAAFARSITPIVEQLAEQASMRPKPLFAIAYDALIQAAINAGNDSFDPAEGIRVAHALGRGFGSVTGIDNLIVEVVDGQWEDADVAGALAGEICEGHHVARRVSCCMIFHSASSGKCANCPRQTPQDRHAAVASIVDSDF</sequence>